<dbReference type="GO" id="GO:0006801">
    <property type="term" value="P:superoxide metabolic process"/>
    <property type="evidence" value="ECO:0007669"/>
    <property type="project" value="InterPro"/>
</dbReference>
<dbReference type="PANTHER" id="PTHR22814">
    <property type="entry name" value="COPPER TRANSPORT PROTEIN ATOX1-RELATED"/>
    <property type="match status" value="1"/>
</dbReference>
<dbReference type="SUPFAM" id="SSF49329">
    <property type="entry name" value="Cu,Zn superoxide dismutase-like"/>
    <property type="match status" value="1"/>
</dbReference>
<evidence type="ECO:0000256" key="4">
    <source>
        <dbReference type="ARBA" id="ARBA00022723"/>
    </source>
</evidence>
<protein>
    <recommendedName>
        <fullName evidence="3">Superoxide dismutase 1 copper chaperone</fullName>
    </recommendedName>
</protein>
<evidence type="ECO:0000256" key="1">
    <source>
        <dbReference type="ARBA" id="ARBA00001973"/>
    </source>
</evidence>
<comment type="cofactor">
    <cofactor evidence="1">
        <name>Cu(2+)</name>
        <dbReference type="ChEBI" id="CHEBI:29036"/>
    </cofactor>
</comment>
<dbReference type="InterPro" id="IPR006121">
    <property type="entry name" value="HMA_dom"/>
</dbReference>
<dbReference type="OrthoDB" id="689350at2759"/>
<organism evidence="6 7">
    <name type="scientific">Calocera cornea HHB12733</name>
    <dbReference type="NCBI Taxonomy" id="1353952"/>
    <lineage>
        <taxon>Eukaryota</taxon>
        <taxon>Fungi</taxon>
        <taxon>Dikarya</taxon>
        <taxon>Basidiomycota</taxon>
        <taxon>Agaricomycotina</taxon>
        <taxon>Dacrymycetes</taxon>
        <taxon>Dacrymycetales</taxon>
        <taxon>Dacrymycetaceae</taxon>
        <taxon>Calocera</taxon>
    </lineage>
</organism>
<dbReference type="Gene3D" id="3.30.70.100">
    <property type="match status" value="1"/>
</dbReference>
<comment type="similarity">
    <text evidence="2">Belongs to the CCS1 family.</text>
</comment>
<gene>
    <name evidence="6" type="ORF">CALCODRAFT_462475</name>
</gene>
<dbReference type="GO" id="GO:0046872">
    <property type="term" value="F:metal ion binding"/>
    <property type="evidence" value="ECO:0007669"/>
    <property type="project" value="UniProtKB-KW"/>
</dbReference>
<dbReference type="PANTHER" id="PTHR22814:SF287">
    <property type="entry name" value="COPPER TRANSPORT PROTEIN ATX1"/>
    <property type="match status" value="1"/>
</dbReference>
<keyword evidence="4" id="KW-0479">Metal-binding</keyword>
<evidence type="ECO:0000313" key="6">
    <source>
        <dbReference type="EMBL" id="KZT62623.1"/>
    </source>
</evidence>
<dbReference type="FunCoup" id="A0A165K3G5">
    <property type="interactions" value="34"/>
</dbReference>
<dbReference type="InParanoid" id="A0A165K3G5"/>
<dbReference type="CDD" id="cd00371">
    <property type="entry name" value="HMA"/>
    <property type="match status" value="1"/>
</dbReference>
<dbReference type="InterPro" id="IPR036163">
    <property type="entry name" value="HMA_dom_sf"/>
</dbReference>
<name>A0A165K3G5_9BASI</name>
<dbReference type="AlphaFoldDB" id="A0A165K3G5"/>
<proteinExistence type="inferred from homology"/>
<dbReference type="PROSITE" id="PS50846">
    <property type="entry name" value="HMA_2"/>
    <property type="match status" value="1"/>
</dbReference>
<evidence type="ECO:0000256" key="2">
    <source>
        <dbReference type="ARBA" id="ARBA00010636"/>
    </source>
</evidence>
<dbReference type="EMBL" id="KV423915">
    <property type="protein sequence ID" value="KZT62623.1"/>
    <property type="molecule type" value="Genomic_DNA"/>
</dbReference>
<dbReference type="STRING" id="1353952.A0A165K3G5"/>
<accession>A0A165K3G5</accession>
<dbReference type="Gene3D" id="2.60.40.200">
    <property type="entry name" value="Superoxide dismutase, copper/zinc binding domain"/>
    <property type="match status" value="1"/>
</dbReference>
<dbReference type="SUPFAM" id="SSF55008">
    <property type="entry name" value="HMA, heavy metal-associated domain"/>
    <property type="match status" value="1"/>
</dbReference>
<sequence length="247" mass="26575">MSSTSFKTEFAVYMTCEHCVEDVRSTLAKVPNLDRYDIDLPSQSVTVTGRAAPSVLAKSLRETGRQVIIRGTTGSGGAAVAILEEPFTAAIPEWHSKEFTQKVHGIGRLVQLSPTQTLLDLTVRAAVLRPNKTYEAYIARTGDLSKGPDGAGGVLHHLGEVKVDEKGYGDLFVEKDGLSIWDMIGRAMVFGEKGGPGLWAGVVARSAGVWGNTKTVCSCSGKDLWEEGRDMEGKMESDVEAQLQSSL</sequence>
<evidence type="ECO:0000259" key="5">
    <source>
        <dbReference type="PROSITE" id="PS50846"/>
    </source>
</evidence>
<dbReference type="Pfam" id="PF00403">
    <property type="entry name" value="HMA"/>
    <property type="match status" value="1"/>
</dbReference>
<dbReference type="InterPro" id="IPR036423">
    <property type="entry name" value="SOD-like_Cu/Zn_dom_sf"/>
</dbReference>
<evidence type="ECO:0000313" key="7">
    <source>
        <dbReference type="Proteomes" id="UP000076842"/>
    </source>
</evidence>
<dbReference type="Proteomes" id="UP000076842">
    <property type="component" value="Unassembled WGS sequence"/>
</dbReference>
<reference evidence="6 7" key="1">
    <citation type="journal article" date="2016" name="Mol. Biol. Evol.">
        <title>Comparative Genomics of Early-Diverging Mushroom-Forming Fungi Provides Insights into the Origins of Lignocellulose Decay Capabilities.</title>
        <authorList>
            <person name="Nagy L.G."/>
            <person name="Riley R."/>
            <person name="Tritt A."/>
            <person name="Adam C."/>
            <person name="Daum C."/>
            <person name="Floudas D."/>
            <person name="Sun H."/>
            <person name="Yadav J.S."/>
            <person name="Pangilinan J."/>
            <person name="Larsson K.H."/>
            <person name="Matsuura K."/>
            <person name="Barry K."/>
            <person name="Labutti K."/>
            <person name="Kuo R."/>
            <person name="Ohm R.A."/>
            <person name="Bhattacharya S.S."/>
            <person name="Shirouzu T."/>
            <person name="Yoshinaga Y."/>
            <person name="Martin F.M."/>
            <person name="Grigoriev I.V."/>
            <person name="Hibbett D.S."/>
        </authorList>
    </citation>
    <scope>NUCLEOTIDE SEQUENCE [LARGE SCALE GENOMIC DNA]</scope>
    <source>
        <strain evidence="6 7">HHB12733</strain>
    </source>
</reference>
<keyword evidence="7" id="KW-1185">Reference proteome</keyword>
<feature type="domain" description="HMA" evidence="5">
    <location>
        <begin position="5"/>
        <end position="68"/>
    </location>
</feature>
<evidence type="ECO:0000256" key="3">
    <source>
        <dbReference type="ARBA" id="ARBA00016103"/>
    </source>
</evidence>